<dbReference type="NCBIfam" id="NF001221">
    <property type="entry name" value="PRK00197.1"/>
    <property type="match status" value="1"/>
</dbReference>
<keyword evidence="4" id="KW-0641">Proline biosynthesis</keyword>
<dbReference type="HAMAP" id="MF_00412">
    <property type="entry name" value="ProA"/>
    <property type="match status" value="1"/>
</dbReference>
<dbReference type="PANTHER" id="PTHR11063">
    <property type="entry name" value="GLUTAMATE SEMIALDEHYDE DEHYDROGENASE"/>
    <property type="match status" value="1"/>
</dbReference>
<dbReference type="EMBL" id="KZ678138">
    <property type="protein sequence ID" value="PSN64310.1"/>
    <property type="molecule type" value="Genomic_DNA"/>
</dbReference>
<evidence type="ECO:0000256" key="7">
    <source>
        <dbReference type="ARBA" id="ARBA00049024"/>
    </source>
</evidence>
<dbReference type="InterPro" id="IPR020593">
    <property type="entry name" value="G-glutamylP_reductase_CS"/>
</dbReference>
<comment type="catalytic activity">
    <reaction evidence="7">
        <text>L-glutamate 5-semialdehyde + phosphate + NADP(+) = L-glutamyl 5-phosphate + NADPH + H(+)</text>
        <dbReference type="Rhea" id="RHEA:19541"/>
        <dbReference type="ChEBI" id="CHEBI:15378"/>
        <dbReference type="ChEBI" id="CHEBI:43474"/>
        <dbReference type="ChEBI" id="CHEBI:57783"/>
        <dbReference type="ChEBI" id="CHEBI:58066"/>
        <dbReference type="ChEBI" id="CHEBI:58274"/>
        <dbReference type="ChEBI" id="CHEBI:58349"/>
        <dbReference type="EC" id="1.2.1.41"/>
    </reaction>
</comment>
<dbReference type="CDD" id="cd07079">
    <property type="entry name" value="ALDH_F18-19_ProA-GPR"/>
    <property type="match status" value="1"/>
</dbReference>
<comment type="pathway">
    <text evidence="1">Amino-acid biosynthesis; L-proline biosynthesis; L-glutamate 5-semialdehyde from L-glutamate: step 2/2.</text>
</comment>
<dbReference type="Gene3D" id="3.40.309.10">
    <property type="entry name" value="Aldehyde Dehydrogenase, Chain A, domain 2"/>
    <property type="match status" value="1"/>
</dbReference>
<dbReference type="FunFam" id="3.40.309.10:FF:000006">
    <property type="entry name" value="Gamma-glutamyl phosphate reductase"/>
    <property type="match status" value="1"/>
</dbReference>
<evidence type="ECO:0000313" key="12">
    <source>
        <dbReference type="EMBL" id="PSN64310.1"/>
    </source>
</evidence>
<dbReference type="STRING" id="1448308.A0A2T2NFZ7"/>
<comment type="function">
    <text evidence="8">Catalyzes the NADPH dependent reduction of L-gamma-glutamyl 5-phosphate into L-glutamate 5-semialdehyde and phosphate. The product spontaneously undergoes cyclization to form 1-pyrroline-5-carboxylate.</text>
</comment>
<dbReference type="PANTHER" id="PTHR11063:SF8">
    <property type="entry name" value="DELTA-1-PYRROLINE-5-CARBOXYLATE SYNTHASE"/>
    <property type="match status" value="1"/>
</dbReference>
<evidence type="ECO:0000256" key="9">
    <source>
        <dbReference type="ARBA" id="ARBA00060997"/>
    </source>
</evidence>
<name>A0A2T2NFZ7_CORCC</name>
<dbReference type="InterPro" id="IPR016163">
    <property type="entry name" value="Ald_DH_C"/>
</dbReference>
<keyword evidence="6" id="KW-0560">Oxidoreductase</keyword>
<sequence>MSLTNATPLEVAQAARLGSRKLAVLSTEQRNAALTAIHHALADGKDEVLAANAKDLEAANVAAAGGTLSQSLIKRLDLGKKGKYEDMLQGILDVRDLEDPSKSAPALPQEPNIVPGTYPRIQALARFSLSSFFCSQPLNKCTAKTLLDDNLTLSRITCPIGVLLIIFEARPEVIANISALAIKSGNAAILKGGKESNYSFAAIASIISRALASTAVPSDCLQLVQTHDVIADLLKLDTYIDLCIPRGGNKLVRYVKDTTTIPVLGHADGICCTYLRSDYPVDKAVKIITDAKVSYPAGCNALEQLLVDESALTTLLPPVAEALLQKGVSLRCDEASLAALKGKLDAHSAAIVQPSTEADYDTEFLDLILAIKTVSSLDEAISHINHHSSHHTDAILTNSSSHAQTFLAAIDSSSVYWNTSTRMADGQRYGFGTEVGISTNKIHSRGPVGLEGLTIYKWVIIGDAQVSADYGAAGKQWKHKQLPIDDEAVAQTDEEKELLRKFRAGKA</sequence>
<comment type="similarity">
    <text evidence="9">Belongs to the gamma-glutamyl phosphate reductase family.</text>
</comment>
<dbReference type="PROSITE" id="PS01223">
    <property type="entry name" value="PROA"/>
    <property type="match status" value="1"/>
</dbReference>
<dbReference type="SUPFAM" id="SSF53720">
    <property type="entry name" value="ALDH-like"/>
    <property type="match status" value="1"/>
</dbReference>
<dbReference type="OrthoDB" id="1934954at2759"/>
<keyword evidence="3" id="KW-0028">Amino-acid biosynthesis</keyword>
<dbReference type="GO" id="GO:0055129">
    <property type="term" value="P:L-proline biosynthetic process"/>
    <property type="evidence" value="ECO:0007669"/>
    <property type="project" value="UniProtKB-UniPathway"/>
</dbReference>
<dbReference type="InterPro" id="IPR016161">
    <property type="entry name" value="Ald_DH/histidinol_DH"/>
</dbReference>
<evidence type="ECO:0000313" key="13">
    <source>
        <dbReference type="Proteomes" id="UP000240883"/>
    </source>
</evidence>
<evidence type="ECO:0000256" key="4">
    <source>
        <dbReference type="ARBA" id="ARBA00022650"/>
    </source>
</evidence>
<evidence type="ECO:0000256" key="5">
    <source>
        <dbReference type="ARBA" id="ARBA00022857"/>
    </source>
</evidence>
<evidence type="ECO:0000256" key="6">
    <source>
        <dbReference type="ARBA" id="ARBA00023002"/>
    </source>
</evidence>
<evidence type="ECO:0000256" key="3">
    <source>
        <dbReference type="ARBA" id="ARBA00022605"/>
    </source>
</evidence>
<evidence type="ECO:0000256" key="8">
    <source>
        <dbReference type="ARBA" id="ARBA00059423"/>
    </source>
</evidence>
<gene>
    <name evidence="12" type="ORF">BS50DRAFT_70283</name>
</gene>
<proteinExistence type="inferred from homology"/>
<keyword evidence="5" id="KW-0521">NADP</keyword>
<dbReference type="AlphaFoldDB" id="A0A2T2NFZ7"/>
<dbReference type="InterPro" id="IPR016162">
    <property type="entry name" value="Ald_DH_N"/>
</dbReference>
<reference evidence="12 13" key="1">
    <citation type="journal article" date="2018" name="Front. Microbiol.">
        <title>Genome-Wide Analysis of Corynespora cassiicola Leaf Fall Disease Putative Effectors.</title>
        <authorList>
            <person name="Lopez D."/>
            <person name="Ribeiro S."/>
            <person name="Label P."/>
            <person name="Fumanal B."/>
            <person name="Venisse J.S."/>
            <person name="Kohler A."/>
            <person name="de Oliveira R.R."/>
            <person name="Labutti K."/>
            <person name="Lipzen A."/>
            <person name="Lail K."/>
            <person name="Bauer D."/>
            <person name="Ohm R.A."/>
            <person name="Barry K.W."/>
            <person name="Spatafora J."/>
            <person name="Grigoriev I.V."/>
            <person name="Martin F.M."/>
            <person name="Pujade-Renaud V."/>
        </authorList>
    </citation>
    <scope>NUCLEOTIDE SEQUENCE [LARGE SCALE GENOMIC DNA]</scope>
    <source>
        <strain evidence="12 13">Philippines</strain>
    </source>
</reference>
<accession>A0A2T2NFZ7</accession>
<evidence type="ECO:0000256" key="11">
    <source>
        <dbReference type="ARBA" id="ARBA00077451"/>
    </source>
</evidence>
<evidence type="ECO:0000256" key="10">
    <source>
        <dbReference type="ARBA" id="ARBA00075718"/>
    </source>
</evidence>
<protein>
    <recommendedName>
        <fullName evidence="2">glutamate-5-semialdehyde dehydrogenase</fullName>
        <ecNumber evidence="2">1.2.1.41</ecNumber>
    </recommendedName>
    <alternativeName>
        <fullName evidence="11">Glutamate-5-semialdehyde dehydrogenase</fullName>
    </alternativeName>
    <alternativeName>
        <fullName evidence="10">Glutamyl-gamma-semialdehyde dehydrogenase</fullName>
    </alternativeName>
</protein>
<evidence type="ECO:0000256" key="2">
    <source>
        <dbReference type="ARBA" id="ARBA00013002"/>
    </source>
</evidence>
<dbReference type="Proteomes" id="UP000240883">
    <property type="component" value="Unassembled WGS sequence"/>
</dbReference>
<organism evidence="12 13">
    <name type="scientific">Corynespora cassiicola Philippines</name>
    <dbReference type="NCBI Taxonomy" id="1448308"/>
    <lineage>
        <taxon>Eukaryota</taxon>
        <taxon>Fungi</taxon>
        <taxon>Dikarya</taxon>
        <taxon>Ascomycota</taxon>
        <taxon>Pezizomycotina</taxon>
        <taxon>Dothideomycetes</taxon>
        <taxon>Pleosporomycetidae</taxon>
        <taxon>Pleosporales</taxon>
        <taxon>Corynesporascaceae</taxon>
        <taxon>Corynespora</taxon>
    </lineage>
</organism>
<dbReference type="Gene3D" id="3.40.605.10">
    <property type="entry name" value="Aldehyde Dehydrogenase, Chain A, domain 1"/>
    <property type="match status" value="2"/>
</dbReference>
<evidence type="ECO:0000256" key="1">
    <source>
        <dbReference type="ARBA" id="ARBA00004985"/>
    </source>
</evidence>
<dbReference type="InterPro" id="IPR000965">
    <property type="entry name" value="GPR_dom"/>
</dbReference>
<dbReference type="GO" id="GO:0004350">
    <property type="term" value="F:glutamate-5-semialdehyde dehydrogenase activity"/>
    <property type="evidence" value="ECO:0007669"/>
    <property type="project" value="UniProtKB-EC"/>
</dbReference>
<dbReference type="NCBIfam" id="TIGR00407">
    <property type="entry name" value="proA"/>
    <property type="match status" value="1"/>
</dbReference>
<dbReference type="UniPathway" id="UPA00098">
    <property type="reaction ID" value="UER00360"/>
</dbReference>
<keyword evidence="13" id="KW-1185">Reference proteome</keyword>
<dbReference type="EC" id="1.2.1.41" evidence="2"/>